<accession>A0A095X8I5</accession>
<evidence type="ECO:0000313" key="3">
    <source>
        <dbReference type="EMBL" id="UWX69588.1"/>
    </source>
</evidence>
<reference evidence="5" key="3">
    <citation type="submission" date="2017-09" db="EMBL/GenBank/DDBJ databases">
        <title>FDA dAtabase for Regulatory Grade micrObial Sequences (FDA-ARGOS): Supporting development and validation of Infectious Disease Dx tests.</title>
        <authorList>
            <person name="Minogue T."/>
            <person name="Wolcott M."/>
            <person name="Wasieloski L."/>
            <person name="Aguilar W."/>
            <person name="Moore D."/>
            <person name="Tallon L."/>
            <person name="Sadzewicz L."/>
            <person name="Ott S."/>
            <person name="Zhao X."/>
            <person name="Nagaraj S."/>
            <person name="Vavikolanu K."/>
            <person name="Aluvathingal J."/>
            <person name="Nadendla S."/>
            <person name="Sichtig H."/>
        </authorList>
    </citation>
    <scope>NUCLEOTIDE SEQUENCE [LARGE SCALE GENOMIC DNA]</scope>
    <source>
        <strain evidence="5">FDAARGOS_390</strain>
    </source>
</reference>
<reference evidence="3" key="4">
    <citation type="submission" date="2022-09" db="EMBL/GenBank/DDBJ databases">
        <title>Genomic of Burkholderia gladioli.</title>
        <authorList>
            <person name="Wu H."/>
        </authorList>
    </citation>
    <scope>NUCLEOTIDE SEQUENCE</scope>
    <source>
        <strain evidence="3">ZN-S4</strain>
    </source>
</reference>
<dbReference type="RefSeq" id="WP_013699152.1">
    <property type="nucleotide sequence ID" value="NZ_CADEPO010000016.1"/>
</dbReference>
<sequence>MKGFRYGSDQGSFYILPGNDGWEATFGNDSLGEFQSPEHAVDYLARGVNCPTLEEVDTSTLDIPGQLDDWEIVHV</sequence>
<proteinExistence type="predicted"/>
<name>A0A095X8I5_BURGA</name>
<dbReference type="EMBL" id="PDDY01000004">
    <property type="protein sequence ID" value="PEH37137.1"/>
    <property type="molecule type" value="Genomic_DNA"/>
</dbReference>
<dbReference type="OrthoDB" id="9011131at2"/>
<accession>A0A095FHI7</accession>
<reference evidence="1 4" key="1">
    <citation type="submission" date="2014-04" db="EMBL/GenBank/DDBJ databases">
        <authorList>
            <person name="Bishop-Lilly K.A."/>
            <person name="Broomall S.M."/>
            <person name="Chain P.S."/>
            <person name="Chertkov O."/>
            <person name="Coyne S.R."/>
            <person name="Daligault H.E."/>
            <person name="Davenport K.W."/>
            <person name="Erkkila T."/>
            <person name="Frey K.G."/>
            <person name="Gibbons H.S."/>
            <person name="Gu W."/>
            <person name="Jaissle J."/>
            <person name="Johnson S.L."/>
            <person name="Koroleva G.I."/>
            <person name="Ladner J.T."/>
            <person name="Lo C.-C."/>
            <person name="Minogue T.D."/>
            <person name="Munk C."/>
            <person name="Palacios G.F."/>
            <person name="Redden C.L."/>
            <person name="Rosenzweig C.N."/>
            <person name="Scholz M.B."/>
            <person name="Teshima H."/>
            <person name="Xu Y."/>
        </authorList>
    </citation>
    <scope>NUCLEOTIDE SEQUENCE [LARGE SCALE GENOMIC DNA]</scope>
    <source>
        <strain evidence="1">Gladioli</strain>
        <strain evidence="4">gladioli</strain>
    </source>
</reference>
<dbReference type="AlphaFoldDB" id="A0A095X8I5"/>
<dbReference type="OMA" id="DWEIVHV"/>
<organism evidence="2 5">
    <name type="scientific">Burkholderia gladioli</name>
    <name type="common">Pseudomonas marginata</name>
    <name type="synonym">Phytomonas marginata</name>
    <dbReference type="NCBI Taxonomy" id="28095"/>
    <lineage>
        <taxon>Bacteria</taxon>
        <taxon>Pseudomonadati</taxon>
        <taxon>Pseudomonadota</taxon>
        <taxon>Betaproteobacteria</taxon>
        <taxon>Burkholderiales</taxon>
        <taxon>Burkholderiaceae</taxon>
        <taxon>Burkholderia</taxon>
    </lineage>
</organism>
<dbReference type="EMBL" id="CP104214">
    <property type="protein sequence ID" value="UWX69588.1"/>
    <property type="molecule type" value="Genomic_DNA"/>
</dbReference>
<dbReference type="EMBL" id="JPGG01000015">
    <property type="protein sequence ID" value="KGC16873.1"/>
    <property type="molecule type" value="Genomic_DNA"/>
</dbReference>
<gene>
    <name evidence="2" type="ORF">CRM94_21495</name>
    <name evidence="1" type="ORF">DM48_4919</name>
    <name evidence="3" type="ORF">NYZ96_15480</name>
</gene>
<dbReference type="Proteomes" id="UP000029590">
    <property type="component" value="Unassembled WGS sequence"/>
</dbReference>
<evidence type="ECO:0000313" key="2">
    <source>
        <dbReference type="EMBL" id="PEH37137.1"/>
    </source>
</evidence>
<dbReference type="Proteomes" id="UP001059745">
    <property type="component" value="Chromosome 1"/>
</dbReference>
<evidence type="ECO:0000313" key="1">
    <source>
        <dbReference type="EMBL" id="KGC16873.1"/>
    </source>
</evidence>
<protein>
    <submittedName>
        <fullName evidence="2">Uncharacterized protein</fullName>
    </submittedName>
</protein>
<dbReference type="GeneID" id="66458935"/>
<dbReference type="KEGG" id="bgo:BM43_725"/>
<evidence type="ECO:0000313" key="5">
    <source>
        <dbReference type="Proteomes" id="UP000220629"/>
    </source>
</evidence>
<dbReference type="Proteomes" id="UP000220629">
    <property type="component" value="Unassembled WGS sequence"/>
</dbReference>
<reference evidence="2" key="2">
    <citation type="submission" date="2017-09" db="EMBL/GenBank/DDBJ databases">
        <title>FDA dAtabase for Regulatory Grade micrObial Sequences (FDA-ARGOS): Supporting development and validation of Infectious Disease Dx tests.</title>
        <authorList>
            <person name="Minogue T."/>
            <person name="Wolcott M."/>
            <person name="Wasieloski L."/>
            <person name="Aguilar W."/>
            <person name="Moore D."/>
            <person name="Tallon L.J."/>
            <person name="Sadzewicz L."/>
            <person name="Ott S."/>
            <person name="Zhao X."/>
            <person name="Nagaraj S."/>
            <person name="Vavikolanu K."/>
            <person name="Aluvathingal J."/>
            <person name="Nadendla S."/>
            <person name="Sichtig H."/>
        </authorList>
    </citation>
    <scope>NUCLEOTIDE SEQUENCE</scope>
    <source>
        <strain evidence="2">FDAARGOS_390</strain>
    </source>
</reference>
<evidence type="ECO:0000313" key="4">
    <source>
        <dbReference type="Proteomes" id="UP000029590"/>
    </source>
</evidence>